<sequence>MREPPIFRGQQVEAAGSNPKNGKCKSQKAKQSISTRTGPSTRTGLRPPCFYGVLDAITFPYRESIKLIVNLIPPSWPLGQFLREANVALEL</sequence>
<keyword evidence="4" id="KW-1185">Reference proteome</keyword>
<dbReference type="AlphaFoldDB" id="A0A835NDI8"/>
<reference evidence="2" key="1">
    <citation type="submission" date="2020-10" db="EMBL/GenBank/DDBJ databases">
        <title>Feather gene expression reveals the developmental basis of iridescence in African starlings.</title>
        <authorList>
            <person name="Rubenstein D.R."/>
        </authorList>
    </citation>
    <scope>NUCLEOTIDE SEQUENCE</scope>
    <source>
        <strain evidence="2">SS15</strain>
        <tissue evidence="2">Liver</tissue>
    </source>
</reference>
<dbReference type="Proteomes" id="UP000618051">
    <property type="component" value="Unassembled WGS sequence"/>
</dbReference>
<feature type="compositionally biased region" description="Polar residues" evidence="1">
    <location>
        <begin position="29"/>
        <end position="42"/>
    </location>
</feature>
<dbReference type="EMBL" id="JADDUC020000004">
    <property type="protein sequence ID" value="KAI1239641.1"/>
    <property type="molecule type" value="Genomic_DNA"/>
</dbReference>
<reference evidence="3 4" key="2">
    <citation type="journal article" date="2021" name="J. Hered.">
        <title>Feather Gene Expression Elucidates the Developmental Basis of Plumage Iridescence in African Starlings.</title>
        <authorList>
            <person name="Rubenstein D.R."/>
            <person name="Corvelo A."/>
            <person name="MacManes M.D."/>
            <person name="Maia R."/>
            <person name="Narzisi G."/>
            <person name="Rousaki A."/>
            <person name="Vandenabeele P."/>
            <person name="Shawkey M.D."/>
            <person name="Solomon J."/>
        </authorList>
    </citation>
    <scope>NUCLEOTIDE SEQUENCE [LARGE SCALE GENOMIC DNA]</scope>
    <source>
        <strain evidence="3">SS15</strain>
    </source>
</reference>
<gene>
    <name evidence="3" type="ORF">IHE44_0011062</name>
    <name evidence="2" type="ORF">IHE44_010560</name>
</gene>
<comment type="caution">
    <text evidence="2">The sequence shown here is derived from an EMBL/GenBank/DDBJ whole genome shotgun (WGS) entry which is preliminary data.</text>
</comment>
<name>A0A835NDI8_9PASS</name>
<evidence type="ECO:0000313" key="4">
    <source>
        <dbReference type="Proteomes" id="UP000618051"/>
    </source>
</evidence>
<evidence type="ECO:0000313" key="2">
    <source>
        <dbReference type="EMBL" id="KAG0113397.1"/>
    </source>
</evidence>
<dbReference type="EMBL" id="JADDUC010000450">
    <property type="protein sequence ID" value="KAG0113397.1"/>
    <property type="molecule type" value="Genomic_DNA"/>
</dbReference>
<feature type="region of interest" description="Disordered" evidence="1">
    <location>
        <begin position="1"/>
        <end position="42"/>
    </location>
</feature>
<proteinExistence type="predicted"/>
<reference evidence="3" key="3">
    <citation type="submission" date="2022-01" db="EMBL/GenBank/DDBJ databases">
        <authorList>
            <person name="Rubenstein D.R."/>
        </authorList>
    </citation>
    <scope>NUCLEOTIDE SEQUENCE</scope>
    <source>
        <strain evidence="3">SS15</strain>
        <tissue evidence="3">Liver</tissue>
    </source>
</reference>
<evidence type="ECO:0000256" key="1">
    <source>
        <dbReference type="SAM" id="MobiDB-lite"/>
    </source>
</evidence>
<accession>A0A835NDI8</accession>
<organism evidence="2">
    <name type="scientific">Lamprotornis superbus</name>
    <dbReference type="NCBI Taxonomy" id="245042"/>
    <lineage>
        <taxon>Eukaryota</taxon>
        <taxon>Metazoa</taxon>
        <taxon>Chordata</taxon>
        <taxon>Craniata</taxon>
        <taxon>Vertebrata</taxon>
        <taxon>Euteleostomi</taxon>
        <taxon>Archelosauria</taxon>
        <taxon>Archosauria</taxon>
        <taxon>Dinosauria</taxon>
        <taxon>Saurischia</taxon>
        <taxon>Theropoda</taxon>
        <taxon>Coelurosauria</taxon>
        <taxon>Aves</taxon>
        <taxon>Neognathae</taxon>
        <taxon>Neoaves</taxon>
        <taxon>Telluraves</taxon>
        <taxon>Australaves</taxon>
        <taxon>Passeriformes</taxon>
        <taxon>Sturnidae</taxon>
        <taxon>Lamprotornis</taxon>
    </lineage>
</organism>
<protein>
    <submittedName>
        <fullName evidence="2">Uncharacterized protein</fullName>
    </submittedName>
</protein>
<evidence type="ECO:0000313" key="3">
    <source>
        <dbReference type="EMBL" id="KAI1239641.1"/>
    </source>
</evidence>